<reference evidence="9" key="1">
    <citation type="journal article" date="2015" name="Int. J. Syst. Evol. Microbiol.">
        <title>Rhizobium oryzicola sp. nov., potential plant-growth-promoting endophytic bacteria isolated from rice roots.</title>
        <authorList>
            <person name="Zhang X.X."/>
            <person name="Gao J.S."/>
            <person name="Cao Y.H."/>
            <person name="Sheirdil R.A."/>
            <person name="Wang X.C."/>
            <person name="Zhang L."/>
        </authorList>
    </citation>
    <scope>NUCLEOTIDE SEQUENCE</scope>
    <source>
        <strain evidence="9">05753</strain>
    </source>
</reference>
<dbReference type="Gene3D" id="3.30.70.1450">
    <property type="entry name" value="Regulator of K+ conductance, C-terminal domain"/>
    <property type="match status" value="2"/>
</dbReference>
<gene>
    <name evidence="9" type="ORF">Q2T52_19705</name>
</gene>
<feature type="domain" description="RCK C-terminal" evidence="8">
    <location>
        <begin position="294"/>
        <end position="379"/>
    </location>
</feature>
<evidence type="ECO:0000256" key="4">
    <source>
        <dbReference type="ARBA" id="ARBA00022737"/>
    </source>
</evidence>
<comment type="caution">
    <text evidence="9">The sequence shown here is derived from an EMBL/GenBank/DDBJ whole genome shotgun (WGS) entry which is preliminary data.</text>
</comment>
<evidence type="ECO:0000256" key="6">
    <source>
        <dbReference type="ARBA" id="ARBA00023136"/>
    </source>
</evidence>
<keyword evidence="2" id="KW-0813">Transport</keyword>
<dbReference type="InterPro" id="IPR004680">
    <property type="entry name" value="Cit_transptr-like_dom"/>
</dbReference>
<keyword evidence="10" id="KW-1185">Reference proteome</keyword>
<protein>
    <submittedName>
        <fullName evidence="9">SLC13 family permease</fullName>
    </submittedName>
</protein>
<feature type="transmembrane region" description="Helical" evidence="7">
    <location>
        <begin position="56"/>
        <end position="75"/>
    </location>
</feature>
<reference evidence="9" key="2">
    <citation type="submission" date="2023-07" db="EMBL/GenBank/DDBJ databases">
        <authorList>
            <person name="Sun H."/>
        </authorList>
    </citation>
    <scope>NUCLEOTIDE SEQUENCE</scope>
    <source>
        <strain evidence="9">05753</strain>
    </source>
</reference>
<dbReference type="Proteomes" id="UP001169006">
    <property type="component" value="Unassembled WGS sequence"/>
</dbReference>
<dbReference type="PROSITE" id="PS51202">
    <property type="entry name" value="RCK_C"/>
    <property type="match status" value="2"/>
</dbReference>
<feature type="transmembrane region" description="Helical" evidence="7">
    <location>
        <begin position="6"/>
        <end position="21"/>
    </location>
</feature>
<evidence type="ECO:0000256" key="7">
    <source>
        <dbReference type="SAM" id="Phobius"/>
    </source>
</evidence>
<feature type="transmembrane region" description="Helical" evidence="7">
    <location>
        <begin position="28"/>
        <end position="44"/>
    </location>
</feature>
<dbReference type="Pfam" id="PF03600">
    <property type="entry name" value="CitMHS"/>
    <property type="match status" value="1"/>
</dbReference>
<evidence type="ECO:0000256" key="5">
    <source>
        <dbReference type="ARBA" id="ARBA00022989"/>
    </source>
</evidence>
<dbReference type="PANTHER" id="PTHR43652:SF2">
    <property type="entry name" value="BASIC AMINO ACID ANTIPORTER YFCC-RELATED"/>
    <property type="match status" value="1"/>
</dbReference>
<feature type="transmembrane region" description="Helical" evidence="7">
    <location>
        <begin position="468"/>
        <end position="491"/>
    </location>
</feature>
<dbReference type="SUPFAM" id="SSF116726">
    <property type="entry name" value="TrkA C-terminal domain-like"/>
    <property type="match status" value="2"/>
</dbReference>
<evidence type="ECO:0000313" key="9">
    <source>
        <dbReference type="EMBL" id="MDO1584318.1"/>
    </source>
</evidence>
<feature type="domain" description="RCK C-terminal" evidence="8">
    <location>
        <begin position="206"/>
        <end position="290"/>
    </location>
</feature>
<evidence type="ECO:0000256" key="2">
    <source>
        <dbReference type="ARBA" id="ARBA00022448"/>
    </source>
</evidence>
<sequence length="587" mass="62839">MTSQQILAFVVIACMMAVFIWDRFRYDIVACCSLVAAVVVGLVPADKAFSGFSDDIVIIVGSALVVSAGVARSGVVDRVIKKFFPNLNSVRTQIALLMISVAVMSAFIKNIGALAIMMPVAFQFSRRSGVSPSRYLMPMAFSALLGGLMTQIGTSPNIVVSRLRGEMTGTPFTMFDFTPVGGLLTLVGVIFLLFFHWLVPDRRKQSNSLEEATEISNYAAEATLGEDSTLVGKPLGDLIKLGDNEVAATAILRGPRRMAPIPDLTLRTGDTVILEGRSQALDRIISGARLQLSGKPLKDGDQDLISIEAVISRQSPLEGLTVREIALSYTRGINLLAVSRRGERVRERLRDLVLKEGDVLVLQGHRNNLPGTLQELALLPLAQQEVMLGTQRHALVPIAILALAMITTALGYAPVAVAFFAAALGMAVFKAVPLNDIYKAVDGPILVMLGALIPVSDTLRTTGGSELIAHWLGSVAHSLPPFAALGLILITAMAVTPFLNNAATVLVMGPIAVSFATTLHYRPEAFLMAVAIGAGSDFLTPVGHQCNTLVMGPGGYRFSDYPRLGLPLSFLIILVSVPALMWVWPLQ</sequence>
<evidence type="ECO:0000259" key="8">
    <source>
        <dbReference type="PROSITE" id="PS51202"/>
    </source>
</evidence>
<feature type="transmembrane region" description="Helical" evidence="7">
    <location>
        <begin position="498"/>
        <end position="519"/>
    </location>
</feature>
<dbReference type="InterPro" id="IPR036721">
    <property type="entry name" value="RCK_C_sf"/>
</dbReference>
<organism evidence="9 10">
    <name type="scientific">Rhizobium oryzicola</name>
    <dbReference type="NCBI Taxonomy" id="1232668"/>
    <lineage>
        <taxon>Bacteria</taxon>
        <taxon>Pseudomonadati</taxon>
        <taxon>Pseudomonadota</taxon>
        <taxon>Alphaproteobacteria</taxon>
        <taxon>Hyphomicrobiales</taxon>
        <taxon>Rhizobiaceae</taxon>
        <taxon>Rhizobium/Agrobacterium group</taxon>
        <taxon>Rhizobium</taxon>
    </lineage>
</organism>
<proteinExistence type="predicted"/>
<name>A0ABT8T2F4_9HYPH</name>
<dbReference type="InterPro" id="IPR006037">
    <property type="entry name" value="RCK_C"/>
</dbReference>
<keyword evidence="3 7" id="KW-0812">Transmembrane</keyword>
<accession>A0ABT8T2F4</accession>
<evidence type="ECO:0000256" key="3">
    <source>
        <dbReference type="ARBA" id="ARBA00022692"/>
    </source>
</evidence>
<feature type="transmembrane region" description="Helical" evidence="7">
    <location>
        <begin position="180"/>
        <end position="199"/>
    </location>
</feature>
<dbReference type="RefSeq" id="WP_302078544.1">
    <property type="nucleotide sequence ID" value="NZ_JAUKWQ010000007.1"/>
</dbReference>
<evidence type="ECO:0000313" key="10">
    <source>
        <dbReference type="Proteomes" id="UP001169006"/>
    </source>
</evidence>
<dbReference type="PANTHER" id="PTHR43652">
    <property type="entry name" value="BASIC AMINO ACID ANTIPORTER YFCC-RELATED"/>
    <property type="match status" value="1"/>
</dbReference>
<dbReference type="EMBL" id="JAUKWQ010000007">
    <property type="protein sequence ID" value="MDO1584318.1"/>
    <property type="molecule type" value="Genomic_DNA"/>
</dbReference>
<feature type="transmembrane region" description="Helical" evidence="7">
    <location>
        <begin position="96"/>
        <end position="120"/>
    </location>
</feature>
<dbReference type="InterPro" id="IPR051679">
    <property type="entry name" value="DASS-Related_Transporters"/>
</dbReference>
<evidence type="ECO:0000256" key="1">
    <source>
        <dbReference type="ARBA" id="ARBA00004141"/>
    </source>
</evidence>
<comment type="subcellular location">
    <subcellularLocation>
        <location evidence="1">Membrane</location>
        <topology evidence="1">Multi-pass membrane protein</topology>
    </subcellularLocation>
</comment>
<keyword evidence="5 7" id="KW-1133">Transmembrane helix</keyword>
<dbReference type="Pfam" id="PF02080">
    <property type="entry name" value="TrkA_C"/>
    <property type="match status" value="2"/>
</dbReference>
<dbReference type="CDD" id="cd01115">
    <property type="entry name" value="SLC13_permease"/>
    <property type="match status" value="1"/>
</dbReference>
<feature type="transmembrane region" description="Helical" evidence="7">
    <location>
        <begin position="394"/>
        <end position="425"/>
    </location>
</feature>
<feature type="transmembrane region" description="Helical" evidence="7">
    <location>
        <begin position="564"/>
        <end position="584"/>
    </location>
</feature>
<keyword evidence="4" id="KW-0677">Repeat</keyword>
<keyword evidence="6 7" id="KW-0472">Membrane</keyword>